<dbReference type="Proteomes" id="UP000093276">
    <property type="component" value="Chromosome"/>
</dbReference>
<reference evidence="1 2" key="1">
    <citation type="submission" date="2016-08" db="EMBL/GenBank/DDBJ databases">
        <title>Complete genome sequence of Flavobacterium johnsoniae strain GSE09, a volatile-producing biocontrol agent isolated from cucumber (Cucumis sativus).</title>
        <authorList>
            <person name="Jeong J.-J."/>
            <person name="Oh J.Y."/>
            <person name="Jim Y.J."/>
            <person name="Sang M.K."/>
            <person name="Kim K.D."/>
        </authorList>
    </citation>
    <scope>NUCLEOTIDE SEQUENCE [LARGE SCALE GENOMIC DNA]</scope>
    <source>
        <strain evidence="1 2">GSE09</strain>
    </source>
</reference>
<sequence length="131" mass="15444">MDQALFSKITLQYLKENYPDFVGNIDFKKDQSFDCFIKSIQGNRFLWVATYDLEITIGFENHNKECDWHFHIGASGGNSLNEELELLTKELNKILNNEQVFILEDGKYIPLDKNDEIDVKEDEKLYVWDEI</sequence>
<evidence type="ECO:0000313" key="2">
    <source>
        <dbReference type="Proteomes" id="UP000093276"/>
    </source>
</evidence>
<organism evidence="1 2">
    <name type="scientific">Flavobacterium anhuiense</name>
    <dbReference type="NCBI Taxonomy" id="459526"/>
    <lineage>
        <taxon>Bacteria</taxon>
        <taxon>Pseudomonadati</taxon>
        <taxon>Bacteroidota</taxon>
        <taxon>Flavobacteriia</taxon>
        <taxon>Flavobacteriales</taxon>
        <taxon>Flavobacteriaceae</taxon>
        <taxon>Flavobacterium</taxon>
    </lineage>
</organism>
<dbReference type="RefSeq" id="WP_066033056.1">
    <property type="nucleotide sequence ID" value="NZ_CP016907.1"/>
</dbReference>
<dbReference type="AlphaFoldDB" id="A0AAC9CYG7"/>
<gene>
    <name evidence="1" type="ORF">BB050_01371</name>
</gene>
<dbReference type="EMBL" id="CP016907">
    <property type="protein sequence ID" value="AOC94501.1"/>
    <property type="molecule type" value="Genomic_DNA"/>
</dbReference>
<accession>A0AAC9CYG7</accession>
<evidence type="ECO:0000313" key="1">
    <source>
        <dbReference type="EMBL" id="AOC94501.1"/>
    </source>
</evidence>
<name>A0AAC9CYG7_9FLAO</name>
<proteinExistence type="predicted"/>
<dbReference type="GeneID" id="32307257"/>
<protein>
    <submittedName>
        <fullName evidence="1">Uncharacterized protein</fullName>
    </submittedName>
</protein>
<dbReference type="KEGG" id="fjg:BB050_01371"/>